<accession>A0A1W1W7W6</accession>
<dbReference type="OrthoDB" id="9785745at2"/>
<evidence type="ECO:0000256" key="1">
    <source>
        <dbReference type="ARBA" id="ARBA00009437"/>
    </source>
</evidence>
<dbReference type="AlphaFoldDB" id="A0A1W1W7W6"/>
<gene>
    <name evidence="6" type="ORF">SAMN00768000_0566</name>
</gene>
<sequence>MDNRLLVFLATAREGHITGAARLLNLSVSAASHQIAQLELEFSTPLFVRGNRGMRLTPAGETLFAYANQIEALWQTAYREVRQTAEGEQWVHVAASHTVTEFFLPEPLGQFRRTHPAVHIHLTMANSTEVISQVETGRVDFGIAEGRVGHRNLKVTNLWQDQLGLIVASHHPLATRTAVTVKDLESVDLILREEGSGTRSILDQALAHHGLGVSNLRVTAELSSIRAILDLVRNNIGCSVMSWMIARNMPDITFLPIEDLQLTRRIHLIRRPTNEGRSAMEHLIDQLVRAAREFNLSPRQDLDPINE</sequence>
<reference evidence="7" key="1">
    <citation type="submission" date="2017-04" db="EMBL/GenBank/DDBJ databases">
        <authorList>
            <person name="Varghese N."/>
            <person name="Submissions S."/>
        </authorList>
    </citation>
    <scope>NUCLEOTIDE SEQUENCE [LARGE SCALE GENOMIC DNA]</scope>
    <source>
        <strain evidence="7">DSM 9293</strain>
    </source>
</reference>
<protein>
    <submittedName>
        <fullName evidence="6">DNA-binding transcriptional regulator, LysR family</fullName>
    </submittedName>
</protein>
<evidence type="ECO:0000313" key="6">
    <source>
        <dbReference type="EMBL" id="SMC02387.1"/>
    </source>
</evidence>
<name>A0A1W1W7W6_SULTA</name>
<dbReference type="RefSeq" id="WP_051351168.1">
    <property type="nucleotide sequence ID" value="NZ_FWWY01000001.1"/>
</dbReference>
<evidence type="ECO:0000256" key="4">
    <source>
        <dbReference type="ARBA" id="ARBA00023163"/>
    </source>
</evidence>
<keyword evidence="3 6" id="KW-0238">DNA-binding</keyword>
<proteinExistence type="inferred from homology"/>
<dbReference type="PANTHER" id="PTHR30126:SF39">
    <property type="entry name" value="HTH-TYPE TRANSCRIPTIONAL REGULATOR CYSL"/>
    <property type="match status" value="1"/>
</dbReference>
<dbReference type="Proteomes" id="UP000192660">
    <property type="component" value="Unassembled WGS sequence"/>
</dbReference>
<dbReference type="PROSITE" id="PS50931">
    <property type="entry name" value="HTH_LYSR"/>
    <property type="match status" value="1"/>
</dbReference>
<dbReference type="SUPFAM" id="SSF46785">
    <property type="entry name" value="Winged helix' DNA-binding domain"/>
    <property type="match status" value="1"/>
</dbReference>
<dbReference type="EMBL" id="FWWY01000001">
    <property type="protein sequence ID" value="SMC02387.1"/>
    <property type="molecule type" value="Genomic_DNA"/>
</dbReference>
<comment type="similarity">
    <text evidence="1">Belongs to the LysR transcriptional regulatory family.</text>
</comment>
<keyword evidence="4" id="KW-0804">Transcription</keyword>
<dbReference type="InterPro" id="IPR005119">
    <property type="entry name" value="LysR_subst-bd"/>
</dbReference>
<dbReference type="GO" id="GO:0000976">
    <property type="term" value="F:transcription cis-regulatory region binding"/>
    <property type="evidence" value="ECO:0007669"/>
    <property type="project" value="TreeGrafter"/>
</dbReference>
<evidence type="ECO:0000256" key="2">
    <source>
        <dbReference type="ARBA" id="ARBA00023015"/>
    </source>
</evidence>
<feature type="domain" description="HTH lysR-type" evidence="5">
    <location>
        <begin position="1"/>
        <end position="57"/>
    </location>
</feature>
<dbReference type="InterPro" id="IPR036388">
    <property type="entry name" value="WH-like_DNA-bd_sf"/>
</dbReference>
<keyword evidence="7" id="KW-1185">Reference proteome</keyword>
<keyword evidence="2" id="KW-0805">Transcription regulation</keyword>
<dbReference type="SUPFAM" id="SSF53850">
    <property type="entry name" value="Periplasmic binding protein-like II"/>
    <property type="match status" value="1"/>
</dbReference>
<dbReference type="InterPro" id="IPR000847">
    <property type="entry name" value="LysR_HTH_N"/>
</dbReference>
<evidence type="ECO:0000313" key="7">
    <source>
        <dbReference type="Proteomes" id="UP000192660"/>
    </source>
</evidence>
<dbReference type="PANTHER" id="PTHR30126">
    <property type="entry name" value="HTH-TYPE TRANSCRIPTIONAL REGULATOR"/>
    <property type="match status" value="1"/>
</dbReference>
<dbReference type="Pfam" id="PF00126">
    <property type="entry name" value="HTH_1"/>
    <property type="match status" value="1"/>
</dbReference>
<dbReference type="GO" id="GO:0003700">
    <property type="term" value="F:DNA-binding transcription factor activity"/>
    <property type="evidence" value="ECO:0007669"/>
    <property type="project" value="InterPro"/>
</dbReference>
<evidence type="ECO:0000256" key="3">
    <source>
        <dbReference type="ARBA" id="ARBA00023125"/>
    </source>
</evidence>
<evidence type="ECO:0000259" key="5">
    <source>
        <dbReference type="PROSITE" id="PS50931"/>
    </source>
</evidence>
<dbReference type="STRING" id="28034.BFX07_04375"/>
<organism evidence="6 7">
    <name type="scientific">Sulfobacillus thermosulfidooxidans (strain DSM 9293 / VKM B-1269 / AT-1)</name>
    <dbReference type="NCBI Taxonomy" id="929705"/>
    <lineage>
        <taxon>Bacteria</taxon>
        <taxon>Bacillati</taxon>
        <taxon>Bacillota</taxon>
        <taxon>Clostridia</taxon>
        <taxon>Eubacteriales</taxon>
        <taxon>Clostridiales Family XVII. Incertae Sedis</taxon>
        <taxon>Sulfobacillus</taxon>
    </lineage>
</organism>
<dbReference type="InterPro" id="IPR036390">
    <property type="entry name" value="WH_DNA-bd_sf"/>
</dbReference>
<dbReference type="Gene3D" id="3.40.190.290">
    <property type="match status" value="1"/>
</dbReference>
<dbReference type="Gene3D" id="1.10.10.10">
    <property type="entry name" value="Winged helix-like DNA-binding domain superfamily/Winged helix DNA-binding domain"/>
    <property type="match status" value="1"/>
</dbReference>
<dbReference type="Pfam" id="PF03466">
    <property type="entry name" value="LysR_substrate"/>
    <property type="match status" value="1"/>
</dbReference>